<evidence type="ECO:0000313" key="2">
    <source>
        <dbReference type="Proteomes" id="UP001060085"/>
    </source>
</evidence>
<keyword evidence="2" id="KW-1185">Reference proteome</keyword>
<dbReference type="EMBL" id="CM044701">
    <property type="protein sequence ID" value="KAI5681322.1"/>
    <property type="molecule type" value="Genomic_DNA"/>
</dbReference>
<proteinExistence type="predicted"/>
<organism evidence="1 2">
    <name type="scientific">Catharanthus roseus</name>
    <name type="common">Madagascar periwinkle</name>
    <name type="synonym">Vinca rosea</name>
    <dbReference type="NCBI Taxonomy" id="4058"/>
    <lineage>
        <taxon>Eukaryota</taxon>
        <taxon>Viridiplantae</taxon>
        <taxon>Streptophyta</taxon>
        <taxon>Embryophyta</taxon>
        <taxon>Tracheophyta</taxon>
        <taxon>Spermatophyta</taxon>
        <taxon>Magnoliopsida</taxon>
        <taxon>eudicotyledons</taxon>
        <taxon>Gunneridae</taxon>
        <taxon>Pentapetalae</taxon>
        <taxon>asterids</taxon>
        <taxon>lamiids</taxon>
        <taxon>Gentianales</taxon>
        <taxon>Apocynaceae</taxon>
        <taxon>Rauvolfioideae</taxon>
        <taxon>Vinceae</taxon>
        <taxon>Catharanthinae</taxon>
        <taxon>Catharanthus</taxon>
    </lineage>
</organism>
<sequence length="171" mass="19858">MMGGTTIQYVSIIMEQLIHIEQFKKSHVHHVISYDFFCEQNGSCAVRNDFYDLCSAQKIYNVVAMIKKNRMQGYNILLLEAVGMTLTGNEQDGKVHEPFMINTDRESDLKPVTEKVVSRAYHMLCKRHIAQNVLAKLTEMRKDEEVASRFRLPTMLRVNIRPEAMAFNMPW</sequence>
<evidence type="ECO:0000313" key="1">
    <source>
        <dbReference type="EMBL" id="KAI5681322.1"/>
    </source>
</evidence>
<dbReference type="Proteomes" id="UP001060085">
    <property type="component" value="Linkage Group LG01"/>
</dbReference>
<name>A0ACC0C8P9_CATRO</name>
<comment type="caution">
    <text evidence="1">The sequence shown here is derived from an EMBL/GenBank/DDBJ whole genome shotgun (WGS) entry which is preliminary data.</text>
</comment>
<gene>
    <name evidence="1" type="ORF">M9H77_02549</name>
</gene>
<accession>A0ACC0C8P9</accession>
<protein>
    <submittedName>
        <fullName evidence="1">Uncharacterized protein</fullName>
    </submittedName>
</protein>
<reference evidence="2" key="1">
    <citation type="journal article" date="2023" name="Nat. Plants">
        <title>Single-cell RNA sequencing provides a high-resolution roadmap for understanding the multicellular compartmentation of specialized metabolism.</title>
        <authorList>
            <person name="Sun S."/>
            <person name="Shen X."/>
            <person name="Li Y."/>
            <person name="Li Y."/>
            <person name="Wang S."/>
            <person name="Li R."/>
            <person name="Zhang H."/>
            <person name="Shen G."/>
            <person name="Guo B."/>
            <person name="Wei J."/>
            <person name="Xu J."/>
            <person name="St-Pierre B."/>
            <person name="Chen S."/>
            <person name="Sun C."/>
        </authorList>
    </citation>
    <scope>NUCLEOTIDE SEQUENCE [LARGE SCALE GENOMIC DNA]</scope>
</reference>